<feature type="transmembrane region" description="Helical" evidence="1">
    <location>
        <begin position="32"/>
        <end position="53"/>
    </location>
</feature>
<dbReference type="Proteomes" id="UP000598174">
    <property type="component" value="Unassembled WGS sequence"/>
</dbReference>
<comment type="caution">
    <text evidence="2">The sequence shown here is derived from an EMBL/GenBank/DDBJ whole genome shotgun (WGS) entry which is preliminary data.</text>
</comment>
<evidence type="ECO:0000313" key="2">
    <source>
        <dbReference type="EMBL" id="GIE11559.1"/>
    </source>
</evidence>
<name>A0A919J305_9ACTN</name>
<evidence type="ECO:0000256" key="1">
    <source>
        <dbReference type="SAM" id="Phobius"/>
    </source>
</evidence>
<sequence>MVGASVFAWRHFSAESAYWSIRHGADQVRAALVYNLVVAALTVLVAVVLAVVVRRPLRWVRPAAWCVLGFLGLALFLGLNAGADPAGSTAGPNADSDSRAYYDLLPHWYPTLNAIQGVAVLVLVVAVFVMLLRSSVADFYRPASTEQDPKWSSFVAAQQKRIAGDET</sequence>
<protein>
    <submittedName>
        <fullName evidence="2">Uncharacterized protein</fullName>
    </submittedName>
</protein>
<dbReference type="EMBL" id="BOMM01000029">
    <property type="protein sequence ID" value="GIE11559.1"/>
    <property type="molecule type" value="Genomic_DNA"/>
</dbReference>
<dbReference type="AlphaFoldDB" id="A0A919J305"/>
<reference evidence="2" key="1">
    <citation type="submission" date="2021-01" db="EMBL/GenBank/DDBJ databases">
        <title>Whole genome shotgun sequence of Actinoplanes ferrugineus NBRC 15555.</title>
        <authorList>
            <person name="Komaki H."/>
            <person name="Tamura T."/>
        </authorList>
    </citation>
    <scope>NUCLEOTIDE SEQUENCE</scope>
    <source>
        <strain evidence="2">NBRC 15555</strain>
    </source>
</reference>
<feature type="transmembrane region" description="Helical" evidence="1">
    <location>
        <begin position="65"/>
        <end position="83"/>
    </location>
</feature>
<keyword evidence="1" id="KW-0812">Transmembrane</keyword>
<gene>
    <name evidence="2" type="ORF">Afe05nite_33990</name>
</gene>
<keyword evidence="1" id="KW-1133">Transmembrane helix</keyword>
<organism evidence="2 3">
    <name type="scientific">Paractinoplanes ferrugineus</name>
    <dbReference type="NCBI Taxonomy" id="113564"/>
    <lineage>
        <taxon>Bacteria</taxon>
        <taxon>Bacillati</taxon>
        <taxon>Actinomycetota</taxon>
        <taxon>Actinomycetes</taxon>
        <taxon>Micromonosporales</taxon>
        <taxon>Micromonosporaceae</taxon>
        <taxon>Paractinoplanes</taxon>
    </lineage>
</organism>
<proteinExistence type="predicted"/>
<evidence type="ECO:0000313" key="3">
    <source>
        <dbReference type="Proteomes" id="UP000598174"/>
    </source>
</evidence>
<keyword evidence="3" id="KW-1185">Reference proteome</keyword>
<accession>A0A919J305</accession>
<feature type="transmembrane region" description="Helical" evidence="1">
    <location>
        <begin position="114"/>
        <end position="132"/>
    </location>
</feature>
<keyword evidence="1" id="KW-0472">Membrane</keyword>